<organism evidence="3">
    <name type="scientific">Puccinia triticina (isolate 1-1 / race 1 (BBBD))</name>
    <name type="common">Brown leaf rust fungus</name>
    <dbReference type="NCBI Taxonomy" id="630390"/>
    <lineage>
        <taxon>Eukaryota</taxon>
        <taxon>Fungi</taxon>
        <taxon>Dikarya</taxon>
        <taxon>Basidiomycota</taxon>
        <taxon>Pucciniomycotina</taxon>
        <taxon>Pucciniomycetes</taxon>
        <taxon>Pucciniales</taxon>
        <taxon>Pucciniaceae</taxon>
        <taxon>Puccinia</taxon>
    </lineage>
</organism>
<gene>
    <name evidence="3" type="ORF">PTTG_26528</name>
</gene>
<evidence type="ECO:0000313" key="3">
    <source>
        <dbReference type="EMBL" id="OAV95819.1"/>
    </source>
</evidence>
<reference evidence="3" key="2">
    <citation type="submission" date="2016-05" db="EMBL/GenBank/DDBJ databases">
        <title>Comparative analysis highlights variable genome content of wheat rusts and divergence of the mating loci.</title>
        <authorList>
            <person name="Cuomo C.A."/>
            <person name="Bakkeren G."/>
            <person name="Szabo L."/>
            <person name="Khalil H."/>
            <person name="Joly D."/>
            <person name="Goldberg J."/>
            <person name="Young S."/>
            <person name="Zeng Q."/>
            <person name="Fellers J."/>
        </authorList>
    </citation>
    <scope>NUCLEOTIDE SEQUENCE [LARGE SCALE GENOMIC DNA]</scope>
    <source>
        <strain evidence="3">1-1 BBBD Race 1</strain>
    </source>
</reference>
<dbReference type="VEuPathDB" id="FungiDB:PTTG_26528"/>
<name>A0A180GTW0_PUCT1</name>
<proteinExistence type="predicted"/>
<dbReference type="Proteomes" id="UP000005240">
    <property type="component" value="Unassembled WGS sequence"/>
</dbReference>
<evidence type="ECO:0000256" key="2">
    <source>
        <dbReference type="SAM" id="SignalP"/>
    </source>
</evidence>
<feature type="chain" id="PRO_5008110264" evidence="2">
    <location>
        <begin position="22"/>
        <end position="65"/>
    </location>
</feature>
<reference evidence="3" key="1">
    <citation type="submission" date="2009-11" db="EMBL/GenBank/DDBJ databases">
        <authorList>
            <consortium name="The Broad Institute Genome Sequencing Platform"/>
            <person name="Ward D."/>
            <person name="Feldgarden M."/>
            <person name="Earl A."/>
            <person name="Young S.K."/>
            <person name="Zeng Q."/>
            <person name="Koehrsen M."/>
            <person name="Alvarado L."/>
            <person name="Berlin A."/>
            <person name="Bochicchio J."/>
            <person name="Borenstein D."/>
            <person name="Chapman S.B."/>
            <person name="Chen Z."/>
            <person name="Engels R."/>
            <person name="Freedman E."/>
            <person name="Gellesch M."/>
            <person name="Goldberg J."/>
            <person name="Griggs A."/>
            <person name="Gujja S."/>
            <person name="Heilman E."/>
            <person name="Heiman D."/>
            <person name="Hepburn T."/>
            <person name="Howarth C."/>
            <person name="Jen D."/>
            <person name="Larson L."/>
            <person name="Lewis B."/>
            <person name="Mehta T."/>
            <person name="Park D."/>
            <person name="Pearson M."/>
            <person name="Roberts A."/>
            <person name="Saif S."/>
            <person name="Shea T."/>
            <person name="Shenoy N."/>
            <person name="Sisk P."/>
            <person name="Stolte C."/>
            <person name="Sykes S."/>
            <person name="Thomson T."/>
            <person name="Walk T."/>
            <person name="White J."/>
            <person name="Yandava C."/>
            <person name="Izard J."/>
            <person name="Baranova O.V."/>
            <person name="Blanton J.M."/>
            <person name="Tanner A.C."/>
            <person name="Dewhirst F.E."/>
            <person name="Haas B."/>
            <person name="Nusbaum C."/>
            <person name="Birren B."/>
        </authorList>
    </citation>
    <scope>NUCLEOTIDE SEQUENCE [LARGE SCALE GENOMIC DNA]</scope>
    <source>
        <strain evidence="3">1-1 BBBD Race 1</strain>
    </source>
</reference>
<dbReference type="EnsemblFungi" id="PTTG_26528-t43_1">
    <property type="protein sequence ID" value="PTTG_26528-t43_1-p1"/>
    <property type="gene ID" value="PTTG_26528"/>
</dbReference>
<reference evidence="4 5" key="3">
    <citation type="journal article" date="2017" name="G3 (Bethesda)">
        <title>Comparative analysis highlights variable genome content of wheat rusts and divergence of the mating loci.</title>
        <authorList>
            <person name="Cuomo C.A."/>
            <person name="Bakkeren G."/>
            <person name="Khalil H.B."/>
            <person name="Panwar V."/>
            <person name="Joly D."/>
            <person name="Linning R."/>
            <person name="Sakthikumar S."/>
            <person name="Song X."/>
            <person name="Adiconis X."/>
            <person name="Fan L."/>
            <person name="Goldberg J.M."/>
            <person name="Levin J.Z."/>
            <person name="Young S."/>
            <person name="Zeng Q."/>
            <person name="Anikster Y."/>
            <person name="Bruce M."/>
            <person name="Wang M."/>
            <person name="Yin C."/>
            <person name="McCallum B."/>
            <person name="Szabo L.J."/>
            <person name="Hulbert S."/>
            <person name="Chen X."/>
            <person name="Fellers J.P."/>
        </authorList>
    </citation>
    <scope>NUCLEOTIDE SEQUENCE</scope>
    <source>
        <strain evidence="5">Isolate 1-1 / race 1 (BBBD)</strain>
        <strain evidence="4">isolate 1-1 / race 1 (BBBD)</strain>
    </source>
</reference>
<accession>A0A180GTW0</accession>
<sequence>MRCILPFLTILLNAVVHLYVASPVLRGVDDQKSLASHGETKSTIIPDPNSPPGAIGGRCSGMPGC</sequence>
<evidence type="ECO:0000313" key="4">
    <source>
        <dbReference type="EnsemblFungi" id="PTTG_26528-t43_1-p1"/>
    </source>
</evidence>
<dbReference type="EMBL" id="ADAS02000025">
    <property type="protein sequence ID" value="OAV95819.1"/>
    <property type="molecule type" value="Genomic_DNA"/>
</dbReference>
<feature type="region of interest" description="Disordered" evidence="1">
    <location>
        <begin position="36"/>
        <end position="65"/>
    </location>
</feature>
<reference evidence="4" key="4">
    <citation type="submission" date="2025-05" db="UniProtKB">
        <authorList>
            <consortium name="EnsemblFungi"/>
        </authorList>
    </citation>
    <scope>IDENTIFICATION</scope>
    <source>
        <strain evidence="4">isolate 1-1 / race 1 (BBBD)</strain>
    </source>
</reference>
<dbReference type="AlphaFoldDB" id="A0A180GTW0"/>
<keyword evidence="2" id="KW-0732">Signal</keyword>
<evidence type="ECO:0000256" key="1">
    <source>
        <dbReference type="SAM" id="MobiDB-lite"/>
    </source>
</evidence>
<evidence type="ECO:0000313" key="5">
    <source>
        <dbReference type="Proteomes" id="UP000005240"/>
    </source>
</evidence>
<feature type="compositionally biased region" description="Gly residues" evidence="1">
    <location>
        <begin position="54"/>
        <end position="65"/>
    </location>
</feature>
<protein>
    <submittedName>
        <fullName evidence="3 4">Uncharacterized protein</fullName>
    </submittedName>
</protein>
<feature type="signal peptide" evidence="2">
    <location>
        <begin position="1"/>
        <end position="21"/>
    </location>
</feature>
<keyword evidence="5" id="KW-1185">Reference proteome</keyword>